<dbReference type="GO" id="GO:0004519">
    <property type="term" value="F:endonuclease activity"/>
    <property type="evidence" value="ECO:0007669"/>
    <property type="project" value="InterPro"/>
</dbReference>
<dbReference type="GO" id="GO:0032259">
    <property type="term" value="P:methylation"/>
    <property type="evidence" value="ECO:0007669"/>
    <property type="project" value="UniProtKB-KW"/>
</dbReference>
<dbReference type="Gene3D" id="3.40.50.300">
    <property type="entry name" value="P-loop containing nucleotide triphosphate hydrolases"/>
    <property type="match status" value="1"/>
</dbReference>
<evidence type="ECO:0000256" key="3">
    <source>
        <dbReference type="ARBA" id="ARBA00022801"/>
    </source>
</evidence>
<evidence type="ECO:0000256" key="1">
    <source>
        <dbReference type="ARBA" id="ARBA00022603"/>
    </source>
</evidence>
<dbReference type="Gene3D" id="3.40.50.10810">
    <property type="entry name" value="Tandem AAA-ATPase domain"/>
    <property type="match status" value="1"/>
</dbReference>
<dbReference type="PANTHER" id="PTHR45766">
    <property type="entry name" value="DNA ANNEALING HELICASE AND ENDONUCLEASE ZRANB3 FAMILY MEMBER"/>
    <property type="match status" value="1"/>
</dbReference>
<dbReference type="GO" id="GO:0016787">
    <property type="term" value="F:hydrolase activity"/>
    <property type="evidence" value="ECO:0007669"/>
    <property type="project" value="UniProtKB-KW"/>
</dbReference>
<dbReference type="SUPFAM" id="SSF51294">
    <property type="entry name" value="Hedgehog/intein (Hint) domain"/>
    <property type="match status" value="1"/>
</dbReference>
<dbReference type="InterPro" id="IPR006141">
    <property type="entry name" value="Intein_N"/>
</dbReference>
<evidence type="ECO:0000256" key="5">
    <source>
        <dbReference type="ARBA" id="ARBA00023000"/>
    </source>
</evidence>
<dbReference type="OrthoDB" id="199at10239"/>
<dbReference type="PROSITE" id="PS50817">
    <property type="entry name" value="INTEIN_N_TER"/>
    <property type="match status" value="1"/>
</dbReference>
<feature type="domain" description="Helicase C-terminal" evidence="7">
    <location>
        <begin position="301"/>
        <end position="450"/>
    </location>
</feature>
<dbReference type="Gene3D" id="2.170.16.10">
    <property type="entry name" value="Hedgehog/Intein (Hint) domain"/>
    <property type="match status" value="1"/>
</dbReference>
<evidence type="ECO:0000256" key="4">
    <source>
        <dbReference type="ARBA" id="ARBA00022813"/>
    </source>
</evidence>
<dbReference type="Pfam" id="PF01555">
    <property type="entry name" value="N6_N4_Mtase"/>
    <property type="match status" value="1"/>
</dbReference>
<feature type="domain" description="DOD-type homing endonuclease" evidence="6">
    <location>
        <begin position="879"/>
        <end position="1007"/>
    </location>
</feature>
<reference evidence="8 9" key="1">
    <citation type="submission" date="2014-08" db="EMBL/GenBank/DDBJ databases">
        <authorList>
            <person name="Brown E."/>
            <person name="Busser K."/>
            <person name="Coggins G."/>
            <person name="Colvin K."/>
            <person name="DeRiso A."/>
            <person name="Evans J."/>
            <person name="Filut J."/>
            <person name="Hong D."/>
            <person name="Keeton A."/>
            <person name="Lombard A."/>
            <person name="Martinez K."/>
            <person name="Neilson N."/>
            <person name="Schroeder A."/>
            <person name="Schulte T."/>
            <person name="Waidelich A."/>
            <person name="Welfley H."/>
            <person name="Breitenberger C.A."/>
            <person name="Daniels C.J."/>
            <person name="Ball S.L."/>
            <person name="Serrano M.G."/>
            <person name="Buck G."/>
            <person name="Lee V."/>
            <person name="Wang Y."/>
            <person name="Carvalho R."/>
            <person name="Voegtly L."/>
            <person name="Shi R."/>
            <person name="Duckworth R."/>
            <person name="Johnson A."/>
            <person name="Loviza R."/>
            <person name="Walstead R."/>
            <person name="Shah Z."/>
            <person name="Kiflezghi M."/>
            <person name="Wade K."/>
            <person name="Anders K.R."/>
            <person name="Braun M.A."/>
            <person name="Delesalle V.A."/>
            <person name="Hughes L.E."/>
            <person name="Ware V.C."/>
            <person name="Bradley K.W."/>
            <person name="Barker L.P."/>
            <person name="Asai D.J."/>
            <person name="Bowman C.A."/>
            <person name="Russell D.A."/>
            <person name="Pope W.H."/>
            <person name="Jacobs-Sera D."/>
            <person name="Hendrix R.W."/>
            <person name="Hatfull G.F."/>
        </authorList>
    </citation>
    <scope>NUCLEOTIDE SEQUENCE [LARGE SCALE GENOMIC DNA]</scope>
</reference>
<dbReference type="Proteomes" id="UP000029340">
    <property type="component" value="Segment"/>
</dbReference>
<dbReference type="EMBL" id="KM347889">
    <property type="protein sequence ID" value="AIM50194.1"/>
    <property type="molecule type" value="Genomic_DNA"/>
</dbReference>
<dbReference type="PROSITE" id="PS50819">
    <property type="entry name" value="INTEIN_ENDONUCLEASE"/>
    <property type="match status" value="1"/>
</dbReference>
<evidence type="ECO:0000313" key="9">
    <source>
        <dbReference type="Proteomes" id="UP000029340"/>
    </source>
</evidence>
<dbReference type="Gene3D" id="3.40.50.150">
    <property type="entry name" value="Vaccinia Virus protein VP39"/>
    <property type="match status" value="2"/>
</dbReference>
<sequence length="1170" mass="131250">MTGHVSYTEFVAAKARFDNTYGHQVGPDDVHPMLLPHQRDLVRWAVAGGRRAIFAAFGLGKTVMQLEIVRLSLAKHGGGKGLIVMPLGVRIEFAHDAQMLGIETRFVRRTDEVGGDGIYLTNYESVRDGKLDPTLFTAVSLDEASVLRSFGSKTYQSFLELFDAVPYRYVATATPSPNRYKELIHYAGYLGVMDTGAALTRWFQRDSTKANNLTLYPHKEREFWLWLNTWAAFVQSPADLGYDATGYDLPPLDVQWHEVDPPADEFDFERDGQGQLVRGVNLGLPQAAAEKRRSLDARLSKLTEIVTDHAAHGEGQIVIWCDLNDEQRAIEKSLEDAGLSFSSVYGSLDPDEVERRLADWKNRDTYALIGKPVMLGQGMNLQQAHVCVYIGITHKFNDLIQSLHRIQRFGQTHPCTAHLIHSETEREVVRIIREKWAQHRELTSTMTDIIHEYGLDPEAISEALQRSIGCERIEASGEGWLFANNDCVPETERMADDSVDLIVTSIPFSNHYEYTPSYNDFGHTDDNAHFWAQMDYLTPQLLRILAPGRIYACHVKDRILFGNVTGAGVPTVSPFHAEAIFHGRKHGFDYLGMITVVTDVVRENNQTYRLGWSEQCKDATKMGVGSPEYVLLFHKPQTDRSKGYADTPVTKSKDDYSRARWQVDAHAFWRSSGNRSLTADELAALPPDQLAALFTKHSLQDVYDYQSHVRIGEQLEGRGALPATFMAIAPGSWSPHVWHDVNRMITLNGEQKRRNVQMHVCLARGSLVLTKGGYKPIQEVNVGELVLTHRGRWRPVLVKQNTGVRPVVNLRAQGVPGAVMTPDHKVWTRDTRGYASRSFRTAKRQQPRWVEAAETVGSYVNRKLAPEESAAGDLTLWWTVGRWLADGHIDGRGCAVISVGRDKADEFNARIGRFGGNPARELTALQYQLRDPGHELRAILKDCGAGAAGKHLPAVAYTLPVDQARALLDGYLSGDGHYLPGRRRWTASSVSKELMLGIAYLAQRVYGAVASVYPGRLERDGVIQGRAVHMRQDWVLSFDVDDDQRRKRAPILDDGAWMKVRSAEPVGEVETWNLRVAEDESFHAEGLVVKNCPLQFDIVDRLITRFSNPGELVFDPFGGLGTVPLRALKLGRRGRGVELNPGYYFDAVKYLQAEERQRDMPSLFDLEDAS</sequence>
<dbReference type="SUPFAM" id="SSF55608">
    <property type="entry name" value="Homing endonucleases"/>
    <property type="match status" value="1"/>
</dbReference>
<evidence type="ECO:0000259" key="6">
    <source>
        <dbReference type="PROSITE" id="PS50819"/>
    </source>
</evidence>
<keyword evidence="3" id="KW-0378">Hydrolase</keyword>
<dbReference type="Pfam" id="PF00271">
    <property type="entry name" value="Helicase_C"/>
    <property type="match status" value="1"/>
</dbReference>
<proteinExistence type="predicted"/>
<dbReference type="SUPFAM" id="SSF53335">
    <property type="entry name" value="S-adenosyl-L-methionine-dependent methyltransferases"/>
    <property type="match status" value="1"/>
</dbReference>
<evidence type="ECO:0000256" key="2">
    <source>
        <dbReference type="ARBA" id="ARBA00022679"/>
    </source>
</evidence>
<dbReference type="InterPro" id="IPR001650">
    <property type="entry name" value="Helicase_C-like"/>
</dbReference>
<dbReference type="GO" id="GO:0016539">
    <property type="term" value="P:intein-mediated protein splicing"/>
    <property type="evidence" value="ECO:0007669"/>
    <property type="project" value="InterPro"/>
</dbReference>
<evidence type="ECO:0000259" key="7">
    <source>
        <dbReference type="PROSITE" id="PS51194"/>
    </source>
</evidence>
<dbReference type="GO" id="GO:0008170">
    <property type="term" value="F:N-methyltransferase activity"/>
    <property type="evidence" value="ECO:0007669"/>
    <property type="project" value="InterPro"/>
</dbReference>
<dbReference type="Gene3D" id="3.10.28.10">
    <property type="entry name" value="Homing endonucleases"/>
    <property type="match status" value="1"/>
</dbReference>
<dbReference type="InterPro" id="IPR004042">
    <property type="entry name" value="Intein_endonuc_central"/>
</dbReference>
<evidence type="ECO:0000313" key="8">
    <source>
        <dbReference type="EMBL" id="AIM50194.1"/>
    </source>
</evidence>
<keyword evidence="2" id="KW-0808">Transferase</keyword>
<dbReference type="InterPro" id="IPR027434">
    <property type="entry name" value="Homing_endonucl"/>
</dbReference>
<dbReference type="PANTHER" id="PTHR45766:SF6">
    <property type="entry name" value="SWI_SNF-RELATED MATRIX-ASSOCIATED ACTIN-DEPENDENT REGULATOR OF CHROMATIN SUBFAMILY A-LIKE PROTEIN 1"/>
    <property type="match status" value="1"/>
</dbReference>
<dbReference type="PROSITE" id="PS51194">
    <property type="entry name" value="HELICASE_CTER"/>
    <property type="match status" value="1"/>
</dbReference>
<keyword evidence="5" id="KW-0651">Protein splicing</keyword>
<accession>A0A088FU81</accession>
<dbReference type="KEGG" id="vg:23679833"/>
<dbReference type="InterPro" id="IPR036844">
    <property type="entry name" value="Hint_dom_sf"/>
</dbReference>
<dbReference type="InterPro" id="IPR027417">
    <property type="entry name" value="P-loop_NTPase"/>
</dbReference>
<keyword evidence="1 8" id="KW-0489">Methyltransferase</keyword>
<organism evidence="8 9">
    <name type="scientific">Mycobacterium phage BuzzLyseyear</name>
    <dbReference type="NCBI Taxonomy" id="1536598"/>
    <lineage>
        <taxon>Viruses</taxon>
        <taxon>Duplodnaviria</taxon>
        <taxon>Heunggongvirae</taxon>
        <taxon>Uroviricota</taxon>
        <taxon>Caudoviricetes</taxon>
        <taxon>Gracegardnervirinae</taxon>
        <taxon>Cheoctovirus</taxon>
        <taxon>Cheoctovirus buzzlyseyear</taxon>
    </lineage>
</organism>
<dbReference type="GeneID" id="23679833"/>
<dbReference type="GO" id="GO:0003677">
    <property type="term" value="F:DNA binding"/>
    <property type="evidence" value="ECO:0007669"/>
    <property type="project" value="InterPro"/>
</dbReference>
<keyword evidence="4" id="KW-0068">Autocatalytic cleavage</keyword>
<dbReference type="InterPro" id="IPR029063">
    <property type="entry name" value="SAM-dependent_MTases_sf"/>
</dbReference>
<dbReference type="RefSeq" id="YP_009125065.1">
    <property type="nucleotide sequence ID" value="NC_026593.1"/>
</dbReference>
<gene>
    <name evidence="8" type="ORF">PBI_BUZZLYSEYEAR_72</name>
</gene>
<name>A0A088FU81_9CAUD</name>
<dbReference type="InterPro" id="IPR002941">
    <property type="entry name" value="DNA_methylase_N4/N6"/>
</dbReference>
<dbReference type="InterPro" id="IPR038718">
    <property type="entry name" value="SNF2-like_sf"/>
</dbReference>
<keyword evidence="9" id="KW-1185">Reference proteome</keyword>
<protein>
    <submittedName>
        <fullName evidence="8">DNA methylase</fullName>
    </submittedName>
</protein>
<dbReference type="SUPFAM" id="SSF52540">
    <property type="entry name" value="P-loop containing nucleoside triphosphate hydrolases"/>
    <property type="match status" value="2"/>
</dbReference>